<feature type="transmembrane region" description="Helical" evidence="4">
    <location>
        <begin position="297"/>
        <end position="320"/>
    </location>
</feature>
<dbReference type="PANTHER" id="PTHR12482">
    <property type="entry name" value="LIPASE ROG1-RELATED-RELATED"/>
    <property type="match status" value="1"/>
</dbReference>
<protein>
    <submittedName>
        <fullName evidence="6">Lipid particle protein</fullName>
    </submittedName>
</protein>
<feature type="region of interest" description="Disordered" evidence="3">
    <location>
        <begin position="367"/>
        <end position="395"/>
    </location>
</feature>
<evidence type="ECO:0000313" key="6">
    <source>
        <dbReference type="EMBL" id="THX16153.1"/>
    </source>
</evidence>
<dbReference type="GO" id="GO:0005811">
    <property type="term" value="C:lipid droplet"/>
    <property type="evidence" value="ECO:0007669"/>
    <property type="project" value="TreeGrafter"/>
</dbReference>
<dbReference type="InterPro" id="IPR044294">
    <property type="entry name" value="Lipase-like"/>
</dbReference>
<dbReference type="SUPFAM" id="SSF53474">
    <property type="entry name" value="alpha/beta-Hydrolases"/>
    <property type="match status" value="1"/>
</dbReference>
<keyword evidence="4" id="KW-0812">Transmembrane</keyword>
<keyword evidence="2" id="KW-0442">Lipid degradation</keyword>
<dbReference type="GO" id="GO:0016042">
    <property type="term" value="P:lipid catabolic process"/>
    <property type="evidence" value="ECO:0007669"/>
    <property type="project" value="UniProtKB-KW"/>
</dbReference>
<evidence type="ECO:0000256" key="2">
    <source>
        <dbReference type="ARBA" id="ARBA00022963"/>
    </source>
</evidence>
<evidence type="ECO:0000256" key="3">
    <source>
        <dbReference type="SAM" id="MobiDB-lite"/>
    </source>
</evidence>
<dbReference type="AlphaFoldDB" id="A0A1A7MNT6"/>
<dbReference type="Gene3D" id="3.40.50.1820">
    <property type="entry name" value="alpha/beta hydrolase"/>
    <property type="match status" value="1"/>
</dbReference>
<name>A0A1A7MNT6_AURPU</name>
<dbReference type="InterPro" id="IPR007751">
    <property type="entry name" value="DUF676_lipase-like"/>
</dbReference>
<sequence length="463" mass="52095">MSFESFKDHGHTAFVTVSEELQSRWNGKVAQNLARETGMADHLCILIHGLWGNPKHLKNLATSLQAEYPQDKLHVLVTKSNSNSFTYDGIELGGERTANEVEEEIKKLEEGGNKITKISIVGYSLGGLVARYVVGLLYSKGYFDRIQPVNFTTFATPHLGVRSPLLGPHNYLWNVLGARTLSTSGRQLFTVDSFRDTGRPLLTILADPNSVFIRGLAQFKHRTLYSNIVNDRSVVYYTSCITYKDPFVNIDAVDLQPLPGYDGVLLRPDEPVRPKPRVPLGFWARVRSTGWSTLTAVPLYLLLAVLIPVGSMLFLINSGYQTIRSAQRVRLHESGGANFGIERYRSNPLLEEAQNLEERVFDRLNTNQGQDYLPTPPSEDEERFSKSEHSGSKFKGQEKFPTLALTSDQFYMIEGLDGVGFTKYPVHISKVRHTHAAIIVRTNRWGFDEGKVVVGHWVKHFEV</sequence>
<evidence type="ECO:0000256" key="1">
    <source>
        <dbReference type="ARBA" id="ARBA00007920"/>
    </source>
</evidence>
<keyword evidence="2" id="KW-0443">Lipid metabolism</keyword>
<dbReference type="Pfam" id="PF05057">
    <property type="entry name" value="DUF676"/>
    <property type="match status" value="1"/>
</dbReference>
<evidence type="ECO:0000259" key="5">
    <source>
        <dbReference type="Pfam" id="PF05057"/>
    </source>
</evidence>
<reference evidence="6" key="1">
    <citation type="submission" date="2018-10" db="EMBL/GenBank/DDBJ databases">
        <title>Fifty Aureobasidium pullulans genomes reveal a recombining polyextremotolerant generalist.</title>
        <authorList>
            <person name="Gostincar C."/>
            <person name="Turk M."/>
            <person name="Zajc J."/>
            <person name="Gunde-Cimerman N."/>
        </authorList>
    </citation>
    <scope>NUCLEOTIDE SEQUENCE [LARGE SCALE GENOMIC DNA]</scope>
    <source>
        <strain evidence="6">EXF-10085</strain>
    </source>
</reference>
<dbReference type="InterPro" id="IPR029058">
    <property type="entry name" value="AB_hydrolase_fold"/>
</dbReference>
<organism evidence="6">
    <name type="scientific">Aureobasidium pullulans</name>
    <name type="common">Black yeast</name>
    <name type="synonym">Pullularia pullulans</name>
    <dbReference type="NCBI Taxonomy" id="5580"/>
    <lineage>
        <taxon>Eukaryota</taxon>
        <taxon>Fungi</taxon>
        <taxon>Dikarya</taxon>
        <taxon>Ascomycota</taxon>
        <taxon>Pezizomycotina</taxon>
        <taxon>Dothideomycetes</taxon>
        <taxon>Dothideomycetidae</taxon>
        <taxon>Dothideales</taxon>
        <taxon>Saccotheciaceae</taxon>
        <taxon>Aureobasidium</taxon>
    </lineage>
</organism>
<dbReference type="EMBL" id="QZAS01000004">
    <property type="protein sequence ID" value="THX16153.1"/>
    <property type="molecule type" value="Genomic_DNA"/>
</dbReference>
<keyword evidence="4" id="KW-0472">Membrane</keyword>
<dbReference type="PANTHER" id="PTHR12482:SF65">
    <property type="entry name" value="ESTERASE, PUTATIVE (AFU_ORTHOLOGUE AFUA_3G12320)-RELATED"/>
    <property type="match status" value="1"/>
</dbReference>
<accession>A0A1A7MNT6</accession>
<comment type="caution">
    <text evidence="6">The sequence shown here is derived from an EMBL/GenBank/DDBJ whole genome shotgun (WGS) entry which is preliminary data.</text>
</comment>
<evidence type="ECO:0000256" key="4">
    <source>
        <dbReference type="SAM" id="Phobius"/>
    </source>
</evidence>
<gene>
    <name evidence="6" type="ORF">D6D13_01762</name>
</gene>
<comment type="similarity">
    <text evidence="1">Belongs to the putative lipase ROG1 family.</text>
</comment>
<proteinExistence type="inferred from homology"/>
<dbReference type="GO" id="GO:0004622">
    <property type="term" value="F:phosphatidylcholine lysophospholipase activity"/>
    <property type="evidence" value="ECO:0007669"/>
    <property type="project" value="TreeGrafter"/>
</dbReference>
<feature type="compositionally biased region" description="Basic and acidic residues" evidence="3">
    <location>
        <begin position="383"/>
        <end position="395"/>
    </location>
</feature>
<dbReference type="GO" id="GO:0047372">
    <property type="term" value="F:monoacylglycerol lipase activity"/>
    <property type="evidence" value="ECO:0007669"/>
    <property type="project" value="TreeGrafter"/>
</dbReference>
<feature type="domain" description="DUF676" evidence="5">
    <location>
        <begin position="40"/>
        <end position="238"/>
    </location>
</feature>
<keyword evidence="4" id="KW-1133">Transmembrane helix</keyword>